<organism evidence="1 2">
    <name type="scientific">Conidiobolus coronatus (strain ATCC 28846 / CBS 209.66 / NRRL 28638)</name>
    <name type="common">Delacroixia coronata</name>
    <dbReference type="NCBI Taxonomy" id="796925"/>
    <lineage>
        <taxon>Eukaryota</taxon>
        <taxon>Fungi</taxon>
        <taxon>Fungi incertae sedis</taxon>
        <taxon>Zoopagomycota</taxon>
        <taxon>Entomophthoromycotina</taxon>
        <taxon>Entomophthoromycetes</taxon>
        <taxon>Entomophthorales</taxon>
        <taxon>Ancylistaceae</taxon>
        <taxon>Conidiobolus</taxon>
    </lineage>
</organism>
<evidence type="ECO:0000313" key="1">
    <source>
        <dbReference type="EMBL" id="KXN65710.1"/>
    </source>
</evidence>
<dbReference type="AlphaFoldDB" id="A0A137NSN8"/>
<evidence type="ECO:0000313" key="2">
    <source>
        <dbReference type="Proteomes" id="UP000070444"/>
    </source>
</evidence>
<name>A0A137NSN8_CONC2</name>
<gene>
    <name evidence="1" type="ORF">CONCODRAFT_12626</name>
</gene>
<dbReference type="EMBL" id="KQ964828">
    <property type="protein sequence ID" value="KXN65710.1"/>
    <property type="molecule type" value="Genomic_DNA"/>
</dbReference>
<reference evidence="1 2" key="1">
    <citation type="journal article" date="2015" name="Genome Biol. Evol.">
        <title>Phylogenomic analyses indicate that early fungi evolved digesting cell walls of algal ancestors of land plants.</title>
        <authorList>
            <person name="Chang Y."/>
            <person name="Wang S."/>
            <person name="Sekimoto S."/>
            <person name="Aerts A.L."/>
            <person name="Choi C."/>
            <person name="Clum A."/>
            <person name="LaButti K.M."/>
            <person name="Lindquist E.A."/>
            <person name="Yee Ngan C."/>
            <person name="Ohm R.A."/>
            <person name="Salamov A.A."/>
            <person name="Grigoriev I.V."/>
            <person name="Spatafora J.W."/>
            <person name="Berbee M.L."/>
        </authorList>
    </citation>
    <scope>NUCLEOTIDE SEQUENCE [LARGE SCALE GENOMIC DNA]</scope>
    <source>
        <strain evidence="1 2">NRRL 28638</strain>
    </source>
</reference>
<proteinExistence type="predicted"/>
<protein>
    <submittedName>
        <fullName evidence="1">Uncharacterized protein</fullName>
    </submittedName>
</protein>
<keyword evidence="2" id="KW-1185">Reference proteome</keyword>
<accession>A0A137NSN8</accession>
<sequence length="57" mass="6655">MTLLEGRFRSYFKSIHHYTPNTIKEAGASRLSNSVHIETKAYIQDNINKNYNVKLKL</sequence>
<dbReference type="Proteomes" id="UP000070444">
    <property type="component" value="Unassembled WGS sequence"/>
</dbReference>